<feature type="transmembrane region" description="Helical" evidence="2">
    <location>
        <begin position="204"/>
        <end position="225"/>
    </location>
</feature>
<dbReference type="Proteomes" id="UP000530424">
    <property type="component" value="Unassembled WGS sequence"/>
</dbReference>
<proteinExistence type="predicted"/>
<feature type="transmembrane region" description="Helical" evidence="2">
    <location>
        <begin position="164"/>
        <end position="184"/>
    </location>
</feature>
<dbReference type="RefSeq" id="WP_179665987.1">
    <property type="nucleotide sequence ID" value="NZ_JACCFP010000001.1"/>
</dbReference>
<comment type="caution">
    <text evidence="3">The sequence shown here is derived from an EMBL/GenBank/DDBJ whole genome shotgun (WGS) entry which is preliminary data.</text>
</comment>
<evidence type="ECO:0000256" key="1">
    <source>
        <dbReference type="SAM" id="MobiDB-lite"/>
    </source>
</evidence>
<evidence type="ECO:0000313" key="4">
    <source>
        <dbReference type="Proteomes" id="UP000530424"/>
    </source>
</evidence>
<accession>A0A853BW67</accession>
<feature type="transmembrane region" description="Helical" evidence="2">
    <location>
        <begin position="74"/>
        <end position="96"/>
    </location>
</feature>
<dbReference type="AlphaFoldDB" id="A0A853BW67"/>
<dbReference type="EMBL" id="JACCFP010000001">
    <property type="protein sequence ID" value="NYI99323.1"/>
    <property type="molecule type" value="Genomic_DNA"/>
</dbReference>
<name>A0A853BW67_9ACTN</name>
<reference evidence="3 4" key="1">
    <citation type="submission" date="2020-07" db="EMBL/GenBank/DDBJ databases">
        <title>Sequencing the genomes of 1000 actinobacteria strains.</title>
        <authorList>
            <person name="Klenk H.-P."/>
        </authorList>
    </citation>
    <scope>NUCLEOTIDE SEQUENCE [LARGE SCALE GENOMIC DNA]</scope>
    <source>
        <strain evidence="3 4">DSM 103833</strain>
    </source>
</reference>
<evidence type="ECO:0000256" key="2">
    <source>
        <dbReference type="SAM" id="Phobius"/>
    </source>
</evidence>
<keyword evidence="2" id="KW-1133">Transmembrane helix</keyword>
<feature type="transmembrane region" description="Helical" evidence="2">
    <location>
        <begin position="47"/>
        <end position="67"/>
    </location>
</feature>
<feature type="transmembrane region" description="Helical" evidence="2">
    <location>
        <begin position="232"/>
        <end position="251"/>
    </location>
</feature>
<feature type="transmembrane region" description="Helical" evidence="2">
    <location>
        <begin position="7"/>
        <end position="27"/>
    </location>
</feature>
<keyword evidence="2" id="KW-0472">Membrane</keyword>
<gene>
    <name evidence="3" type="ORF">HNR19_000022</name>
</gene>
<feature type="transmembrane region" description="Helical" evidence="2">
    <location>
        <begin position="116"/>
        <end position="143"/>
    </location>
</feature>
<organism evidence="3 4">
    <name type="scientific">Nocardioides thalensis</name>
    <dbReference type="NCBI Taxonomy" id="1914755"/>
    <lineage>
        <taxon>Bacteria</taxon>
        <taxon>Bacillati</taxon>
        <taxon>Actinomycetota</taxon>
        <taxon>Actinomycetes</taxon>
        <taxon>Propionibacteriales</taxon>
        <taxon>Nocardioidaceae</taxon>
        <taxon>Nocardioides</taxon>
    </lineage>
</organism>
<evidence type="ECO:0008006" key="5">
    <source>
        <dbReference type="Google" id="ProtNLM"/>
    </source>
</evidence>
<dbReference type="PROSITE" id="PS51257">
    <property type="entry name" value="PROKAR_LIPOPROTEIN"/>
    <property type="match status" value="1"/>
</dbReference>
<protein>
    <recommendedName>
        <fullName evidence="5">LigA protein</fullName>
    </recommendedName>
</protein>
<feature type="region of interest" description="Disordered" evidence="1">
    <location>
        <begin position="300"/>
        <end position="327"/>
    </location>
</feature>
<keyword evidence="2" id="KW-0812">Transmembrane</keyword>
<evidence type="ECO:0000313" key="3">
    <source>
        <dbReference type="EMBL" id="NYI99323.1"/>
    </source>
</evidence>
<sequence>MRQRAWICAATVAACLPYLLLKIAWIAGSDIGVSQEGFDDTTRTANVITAGLEVVAIAVALALVLPVGRRLPPLLVVLPAWVATGLLVPVGGGALIGSLLQGATGGGNALAGNDVLAGWVFALVYLGFAAQAVLLLSGFVLYARDRWPVVARGGSDRAAGGPTLALELLLGRVFVIGAVVFAVQQGLWATVGGGPFDDPTTAQQTFLVVSATAALAGAAAATGLLRGGRLTRLRLAGLWVGTAVLFSGTFLDTMKQVVIADDAWGAPQTHPAHAFLSLLVLLCALAGAIGGALRLATESGASTGGAAPYRREQRPATPAGSRSWPAR</sequence>
<keyword evidence="4" id="KW-1185">Reference proteome</keyword>
<feature type="transmembrane region" description="Helical" evidence="2">
    <location>
        <begin position="271"/>
        <end position="293"/>
    </location>
</feature>